<keyword evidence="3" id="KW-1185">Reference proteome</keyword>
<comment type="caution">
    <text evidence="2">The sequence shown here is derived from an EMBL/GenBank/DDBJ whole genome shotgun (WGS) entry which is preliminary data.</text>
</comment>
<dbReference type="Proteomes" id="UP000252189">
    <property type="component" value="Unassembled WGS sequence"/>
</dbReference>
<evidence type="ECO:0000313" key="3">
    <source>
        <dbReference type="Proteomes" id="UP000252189"/>
    </source>
</evidence>
<name>A0A368NEM1_9EURY</name>
<proteinExistence type="predicted"/>
<feature type="transmembrane region" description="Helical" evidence="1">
    <location>
        <begin position="58"/>
        <end position="74"/>
    </location>
</feature>
<keyword evidence="1" id="KW-0472">Membrane</keyword>
<gene>
    <name evidence="2" type="ORF">DU504_11670</name>
</gene>
<keyword evidence="1" id="KW-1133">Transmembrane helix</keyword>
<accession>A0A368NEM1</accession>
<dbReference type="AlphaFoldDB" id="A0A368NEM1"/>
<sequence>MEWPDLVLTLAGWALNLSALTTLMNKRAAVPMTHSGIVLVSMVAIVVAYVGLGLWSSVVATVVGIGIWAGIAVYRRPEPRSQSLQPEPYPNDD</sequence>
<evidence type="ECO:0000256" key="1">
    <source>
        <dbReference type="SAM" id="Phobius"/>
    </source>
</evidence>
<reference evidence="2 3" key="1">
    <citation type="submission" date="2018-07" db="EMBL/GenBank/DDBJ databases">
        <title>Genome sequences of Haloplanus salinus JCM 18368T.</title>
        <authorList>
            <person name="Kim Y.B."/>
            <person name="Roh S.W."/>
        </authorList>
    </citation>
    <scope>NUCLEOTIDE SEQUENCE [LARGE SCALE GENOMIC DNA]</scope>
    <source>
        <strain evidence="2 3">JCM 18368</strain>
    </source>
</reference>
<feature type="transmembrane region" description="Helical" evidence="1">
    <location>
        <begin position="36"/>
        <end position="52"/>
    </location>
</feature>
<keyword evidence="1" id="KW-0812">Transmembrane</keyword>
<organism evidence="2 3">
    <name type="scientific">Haloplanus salinus</name>
    <dbReference type="NCBI Taxonomy" id="1126245"/>
    <lineage>
        <taxon>Archaea</taxon>
        <taxon>Methanobacteriati</taxon>
        <taxon>Methanobacteriota</taxon>
        <taxon>Stenosarchaea group</taxon>
        <taxon>Halobacteria</taxon>
        <taxon>Halobacteriales</taxon>
        <taxon>Haloferacaceae</taxon>
        <taxon>Haloplanus</taxon>
    </lineage>
</organism>
<dbReference type="RefSeq" id="WP_114449450.1">
    <property type="nucleotide sequence ID" value="NZ_QPHM01000001.1"/>
</dbReference>
<evidence type="ECO:0000313" key="2">
    <source>
        <dbReference type="EMBL" id="RCU47891.1"/>
    </source>
</evidence>
<dbReference type="EMBL" id="QPHM01000001">
    <property type="protein sequence ID" value="RCU47891.1"/>
    <property type="molecule type" value="Genomic_DNA"/>
</dbReference>
<protein>
    <submittedName>
        <fullName evidence="2">Uncharacterized protein</fullName>
    </submittedName>
</protein>